<feature type="region of interest" description="Disordered" evidence="6">
    <location>
        <begin position="312"/>
        <end position="404"/>
    </location>
</feature>
<evidence type="ECO:0000256" key="2">
    <source>
        <dbReference type="ARBA" id="ARBA00023163"/>
    </source>
</evidence>
<evidence type="ECO:0000313" key="10">
    <source>
        <dbReference type="EMBL" id="PWA96054.1"/>
    </source>
</evidence>
<dbReference type="SMART" id="SM00389">
    <property type="entry name" value="HOX"/>
    <property type="match status" value="1"/>
</dbReference>
<feature type="region of interest" description="Disordered" evidence="6">
    <location>
        <begin position="1057"/>
        <end position="1079"/>
    </location>
</feature>
<feature type="domain" description="HTH HARE-type" evidence="9">
    <location>
        <begin position="677"/>
        <end position="746"/>
    </location>
</feature>
<dbReference type="Proteomes" id="UP000245207">
    <property type="component" value="Unassembled WGS sequence"/>
</dbReference>
<dbReference type="InterPro" id="IPR001356">
    <property type="entry name" value="HD"/>
</dbReference>
<dbReference type="PROSITE" id="PS50827">
    <property type="entry name" value="DDT"/>
    <property type="match status" value="1"/>
</dbReference>
<keyword evidence="10" id="KW-0378">Hydrolase</keyword>
<feature type="compositionally biased region" description="Polar residues" evidence="6">
    <location>
        <begin position="1"/>
        <end position="21"/>
    </location>
</feature>
<accession>A0A2U1QDH6</accession>
<dbReference type="InterPro" id="IPR018501">
    <property type="entry name" value="DDT_dom"/>
</dbReference>
<comment type="caution">
    <text evidence="10">The sequence shown here is derived from an EMBL/GenBank/DDBJ whole genome shotgun (WGS) entry which is preliminary data.</text>
</comment>
<dbReference type="PROSITE" id="PS50071">
    <property type="entry name" value="HOMEOBOX_2"/>
    <property type="match status" value="1"/>
</dbReference>
<evidence type="ECO:0000259" key="9">
    <source>
        <dbReference type="PROSITE" id="PS51913"/>
    </source>
</evidence>
<evidence type="ECO:0000256" key="1">
    <source>
        <dbReference type="ARBA" id="ARBA00004123"/>
    </source>
</evidence>
<dbReference type="PANTHER" id="PTHR36968">
    <property type="entry name" value="HOMEOBOX-DDT DOMAIN PROTEIN RLT2"/>
    <property type="match status" value="1"/>
</dbReference>
<dbReference type="PROSITE" id="PS51913">
    <property type="entry name" value="HTH_HARE"/>
    <property type="match status" value="1"/>
</dbReference>
<dbReference type="InterPro" id="IPR044977">
    <property type="entry name" value="RLT1-3"/>
</dbReference>
<dbReference type="SUPFAM" id="SSF46689">
    <property type="entry name" value="Homeodomain-like"/>
    <property type="match status" value="1"/>
</dbReference>
<dbReference type="Pfam" id="PF00046">
    <property type="entry name" value="Homeodomain"/>
    <property type="match status" value="1"/>
</dbReference>
<dbReference type="Pfam" id="PF15612">
    <property type="entry name" value="WHIM1"/>
    <property type="match status" value="1"/>
</dbReference>
<feature type="region of interest" description="Disordered" evidence="6">
    <location>
        <begin position="112"/>
        <end position="155"/>
    </location>
</feature>
<evidence type="ECO:0000256" key="3">
    <source>
        <dbReference type="ARBA" id="ARBA00023242"/>
    </source>
</evidence>
<evidence type="ECO:0000259" key="8">
    <source>
        <dbReference type="PROSITE" id="PS50827"/>
    </source>
</evidence>
<keyword evidence="3 4" id="KW-0539">Nucleus</keyword>
<dbReference type="InterPro" id="IPR028941">
    <property type="entry name" value="WHIM2_dom"/>
</dbReference>
<feature type="compositionally biased region" description="Polar residues" evidence="6">
    <location>
        <begin position="1059"/>
        <end position="1073"/>
    </location>
</feature>
<dbReference type="PANTHER" id="PTHR36968:SF13">
    <property type="entry name" value="HOMEOBOX-DDT DOMAIN PROTEIN RLT1"/>
    <property type="match status" value="1"/>
</dbReference>
<organism evidence="10 11">
    <name type="scientific">Artemisia annua</name>
    <name type="common">Sweet wormwood</name>
    <dbReference type="NCBI Taxonomy" id="35608"/>
    <lineage>
        <taxon>Eukaryota</taxon>
        <taxon>Viridiplantae</taxon>
        <taxon>Streptophyta</taxon>
        <taxon>Embryophyta</taxon>
        <taxon>Tracheophyta</taxon>
        <taxon>Spermatophyta</taxon>
        <taxon>Magnoliopsida</taxon>
        <taxon>eudicotyledons</taxon>
        <taxon>Gunneridae</taxon>
        <taxon>Pentapetalae</taxon>
        <taxon>asterids</taxon>
        <taxon>campanulids</taxon>
        <taxon>Asterales</taxon>
        <taxon>Asteraceae</taxon>
        <taxon>Asteroideae</taxon>
        <taxon>Anthemideae</taxon>
        <taxon>Artemisiinae</taxon>
        <taxon>Artemisia</taxon>
    </lineage>
</organism>
<dbReference type="CDD" id="cd00086">
    <property type="entry name" value="homeodomain"/>
    <property type="match status" value="1"/>
</dbReference>
<feature type="region of interest" description="Disordered" evidence="6">
    <location>
        <begin position="1"/>
        <end position="33"/>
    </location>
</feature>
<dbReference type="InterPro" id="IPR009057">
    <property type="entry name" value="Homeodomain-like_sf"/>
</dbReference>
<keyword evidence="10" id="KW-0540">Nuclease</keyword>
<dbReference type="EMBL" id="PKPP01000202">
    <property type="protein sequence ID" value="PWA96054.1"/>
    <property type="molecule type" value="Genomic_DNA"/>
</dbReference>
<dbReference type="Pfam" id="PF15613">
    <property type="entry name" value="WSD"/>
    <property type="match status" value="1"/>
</dbReference>
<feature type="domain" description="Homeobox" evidence="7">
    <location>
        <begin position="22"/>
        <end position="82"/>
    </location>
</feature>
<reference evidence="10 11" key="1">
    <citation type="journal article" date="2018" name="Mol. Plant">
        <title>The genome of Artemisia annua provides insight into the evolution of Asteraceae family and artemisinin biosynthesis.</title>
        <authorList>
            <person name="Shen Q."/>
            <person name="Zhang L."/>
            <person name="Liao Z."/>
            <person name="Wang S."/>
            <person name="Yan T."/>
            <person name="Shi P."/>
            <person name="Liu M."/>
            <person name="Fu X."/>
            <person name="Pan Q."/>
            <person name="Wang Y."/>
            <person name="Lv Z."/>
            <person name="Lu X."/>
            <person name="Zhang F."/>
            <person name="Jiang W."/>
            <person name="Ma Y."/>
            <person name="Chen M."/>
            <person name="Hao X."/>
            <person name="Li L."/>
            <person name="Tang Y."/>
            <person name="Lv G."/>
            <person name="Zhou Y."/>
            <person name="Sun X."/>
            <person name="Brodelius P.E."/>
            <person name="Rose J.K.C."/>
            <person name="Tang K."/>
        </authorList>
    </citation>
    <scope>NUCLEOTIDE SEQUENCE [LARGE SCALE GENOMIC DNA]</scope>
    <source>
        <strain evidence="11">cv. Huhao1</strain>
        <tissue evidence="10">Leaf</tissue>
    </source>
</reference>
<dbReference type="InterPro" id="IPR007759">
    <property type="entry name" value="Asxl_HARE-HTH"/>
</dbReference>
<dbReference type="GO" id="GO:0005634">
    <property type="term" value="C:nucleus"/>
    <property type="evidence" value="ECO:0007669"/>
    <property type="project" value="UniProtKB-SubCell"/>
</dbReference>
<dbReference type="GO" id="GO:0006357">
    <property type="term" value="P:regulation of transcription by RNA polymerase II"/>
    <property type="evidence" value="ECO:0007669"/>
    <property type="project" value="InterPro"/>
</dbReference>
<dbReference type="Pfam" id="PF02791">
    <property type="entry name" value="DDT"/>
    <property type="match status" value="1"/>
</dbReference>
<dbReference type="Gene3D" id="1.10.10.60">
    <property type="entry name" value="Homeodomain-like"/>
    <property type="match status" value="1"/>
</dbReference>
<dbReference type="STRING" id="35608.A0A2U1QDH6"/>
<proteinExistence type="predicted"/>
<feature type="compositionally biased region" description="Low complexity" evidence="6">
    <location>
        <begin position="131"/>
        <end position="144"/>
    </location>
</feature>
<evidence type="ECO:0000259" key="7">
    <source>
        <dbReference type="PROSITE" id="PS50071"/>
    </source>
</evidence>
<evidence type="ECO:0000256" key="6">
    <source>
        <dbReference type="SAM" id="MobiDB-lite"/>
    </source>
</evidence>
<dbReference type="GO" id="GO:0003677">
    <property type="term" value="F:DNA binding"/>
    <property type="evidence" value="ECO:0007669"/>
    <property type="project" value="UniProtKB-UniRule"/>
</dbReference>
<dbReference type="GO" id="GO:0004519">
    <property type="term" value="F:endonuclease activity"/>
    <property type="evidence" value="ECO:0007669"/>
    <property type="project" value="UniProtKB-KW"/>
</dbReference>
<dbReference type="SMART" id="SM00571">
    <property type="entry name" value="DDT"/>
    <property type="match status" value="1"/>
</dbReference>
<evidence type="ECO:0000313" key="11">
    <source>
        <dbReference type="Proteomes" id="UP000245207"/>
    </source>
</evidence>
<evidence type="ECO:0000256" key="4">
    <source>
        <dbReference type="PROSITE-ProRule" id="PRU00108"/>
    </source>
</evidence>
<feature type="region of interest" description="Disordered" evidence="6">
    <location>
        <begin position="1441"/>
        <end position="1473"/>
    </location>
</feature>
<keyword evidence="11" id="KW-1185">Reference proteome</keyword>
<feature type="compositionally biased region" description="Basic and acidic residues" evidence="6">
    <location>
        <begin position="114"/>
        <end position="130"/>
    </location>
</feature>
<keyword evidence="10" id="KW-0255">Endonuclease</keyword>
<comment type="subcellular location">
    <subcellularLocation>
        <location evidence="1 4 5">Nucleus</location>
    </subcellularLocation>
</comment>
<dbReference type="Pfam" id="PF05066">
    <property type="entry name" value="HARE-HTH"/>
    <property type="match status" value="1"/>
</dbReference>
<sequence>MDTGSEGESNRNMNDNNGQSDGSRRPRRQMKTPYQLGMLEKTYLSEMYPSETTRAKLSVDLGLTDRQLQMWFCHRRLKDKKEDKKEVTVQRPVGENMDLMRSSQQQLMVVERGGGSDHGSRLSSRHESMSRSRSVSGSGSGSESDSSEDNEPMGHSRAYELTQQNMMRRRIIECVEMQLGESLRKDGPELGIEFDELPPGAFGMPIVPKKRHSQNRHSYEGNLYDQPPIKIEAGGRNIKHEPYGAASRSYGSPSGYASDQRLLLQNGLQPPYATARQLKGEMGHLSSPINDNAYNLPSEEVMQMWRKRKSEEGVAGLDGHSEKRMKKELEKNHVLKKKREEQLKKEMERQDRERRKEEERSERERQRKEERFQREKMKEMERREKFLQKESQKAERRRQKEDLRREREAIKLKASVEKAAAKKFAKESMELIEDERLELLELAASSKGLTSIASLDYETLQTLDSFRDHLCVFPPKSVQARLKRPFSVHPWIDSEENVGNLFMVWRFCMTFADILGLWPFTLDEFVQSLHDYDSRLLGEVHIALLKLIIRDIEDVARTPSGGPGTNQYTVANPEGGHPQIVEGAYTWGFDIRNWLEHLNPLTWPEVLRQFALSAGFGPQLKKDKVKRSSLPEMDEGKSCEDVITMLRNGSAAENAAILMQEKGANQPKKSRHRLTPGTVKFAAYHVLCLEGDRGLNVLDIAAKIQKTGLRDLTTSKTPDASISVALSRDPILFERVAPSTYCVRPPHRKDPATADEVIAGAKERIQNFAMTGVVNVEDVEKDEDFESEVAEGQEIDIGTPSTVNDVEMKTDSENAGVGTSSIDQGNTEIDEKKSGESWVQGLTEGEYSDLCVEERLNALVALISVANEGNIIRLVLEDRLDAATAVRKQMWAEAQLDKRRLKEEFISKFQDSSPMPATEGSQSPLIPVIEGQDGYVAGQTVGQINNNGYNTAERSRLQLKAYIGHKAEEMYVYRSLPLGQDRRRNRYWQFVASTSSQDPGSGRIFVELQSGGWRLIDSEEVFDALLPLLDTRGARESHLHVMLQKIEAAFKENIRRSSKSASDGNSTHSSPTFNIELGETDLEKKNGMERYRDLEKWMWKECLYMPRLSAMRHGKQRSIPLQGICDFCHGSYFFEKKAICPRCNRSFSTLGDKLCYPELDIHDNVRNSNDQNDWDITHPIRIRLIKSLLVLVEASVPSEALQASWTENIRNVWGSKLHGSLSPTDILQVLTWFESVLRRDYVSLSFETTEELLKISGLSEKAALDSGSVPVLSWVPQTTAAVTLRLFELDGLISYTPEQKAELDKENELNNAVVEKSPLKFTFLKNIGKTADTPGHVKPMKPPRGSGGRPRGSNGKWTKRTPGPVAVSENRQNVIVRDDFTMSQVMTPQTHGTGPRTVRKRKPEKMVVQEEPMRNNFMHQAWINRPVHQMRPQNMNYHVVGQEEEEESESDDEQVGFENARYGESSGYGGSCK</sequence>
<evidence type="ECO:0000256" key="5">
    <source>
        <dbReference type="RuleBase" id="RU000682"/>
    </source>
</evidence>
<keyword evidence="2" id="KW-0804">Transcription</keyword>
<feature type="DNA-binding region" description="Homeobox" evidence="4">
    <location>
        <begin position="24"/>
        <end position="83"/>
    </location>
</feature>
<dbReference type="OrthoDB" id="6159439at2759"/>
<name>A0A2U1QDH6_ARTAN</name>
<protein>
    <submittedName>
        <fullName evidence="10">HB1/Asxl, restriction endonuclease HTH domain-containing protein</fullName>
    </submittedName>
</protein>
<feature type="compositionally biased region" description="Basic and acidic residues" evidence="6">
    <location>
        <begin position="319"/>
        <end position="404"/>
    </location>
</feature>
<keyword evidence="4 5" id="KW-0371">Homeobox</keyword>
<keyword evidence="4 5" id="KW-0238">DNA-binding</keyword>
<feature type="domain" description="DDT" evidence="8">
    <location>
        <begin position="495"/>
        <end position="554"/>
    </location>
</feature>
<feature type="region of interest" description="Disordered" evidence="6">
    <location>
        <begin position="1330"/>
        <end position="1366"/>
    </location>
</feature>
<gene>
    <name evidence="10" type="ORF">CTI12_AA044240</name>
</gene>
<feature type="compositionally biased region" description="Acidic residues" evidence="6">
    <location>
        <begin position="1442"/>
        <end position="1455"/>
    </location>
</feature>
<dbReference type="InterPro" id="IPR028942">
    <property type="entry name" value="WHIM1_dom"/>
</dbReference>